<reference evidence="3" key="1">
    <citation type="submission" date="2022-11" db="UniProtKB">
        <authorList>
            <consortium name="WormBaseParasite"/>
        </authorList>
    </citation>
    <scope>IDENTIFICATION</scope>
</reference>
<name>A0A915ND12_MELJA</name>
<organism evidence="2 3">
    <name type="scientific">Meloidogyne javanica</name>
    <name type="common">Root-knot nematode worm</name>
    <dbReference type="NCBI Taxonomy" id="6303"/>
    <lineage>
        <taxon>Eukaryota</taxon>
        <taxon>Metazoa</taxon>
        <taxon>Ecdysozoa</taxon>
        <taxon>Nematoda</taxon>
        <taxon>Chromadorea</taxon>
        <taxon>Rhabditida</taxon>
        <taxon>Tylenchina</taxon>
        <taxon>Tylenchomorpha</taxon>
        <taxon>Tylenchoidea</taxon>
        <taxon>Meloidogynidae</taxon>
        <taxon>Meloidogyninae</taxon>
        <taxon>Meloidogyne</taxon>
        <taxon>Meloidogyne incognita group</taxon>
    </lineage>
</organism>
<dbReference type="Proteomes" id="UP000887561">
    <property type="component" value="Unplaced"/>
</dbReference>
<proteinExistence type="predicted"/>
<sequence>MAVRSSSTCSSGEYILVADLTSKSEVEGAMAFASGKGSDTLWTIKEKRERKGVTTIREDCVYKQEAECKMRMKGISDSVKHVMLVTKGEHKAHPLQISPAIDKVPESVRGIGGTGFAAGVSVPESVRGIGGTGFAAGVSVPESVRGTGGTGFAAGVSVPESVRGTGEKPK</sequence>
<keyword evidence="2" id="KW-1185">Reference proteome</keyword>
<evidence type="ECO:0000313" key="2">
    <source>
        <dbReference type="Proteomes" id="UP000887561"/>
    </source>
</evidence>
<accession>A0A915ND12</accession>
<dbReference type="AlphaFoldDB" id="A0A915ND12"/>
<evidence type="ECO:0000313" key="3">
    <source>
        <dbReference type="WBParaSite" id="scaffold9323_cov167.g13849"/>
    </source>
</evidence>
<dbReference type="WBParaSite" id="scaffold9323_cov167.g13849">
    <property type="protein sequence ID" value="scaffold9323_cov167.g13849"/>
    <property type="gene ID" value="scaffold9323_cov167.g13849"/>
</dbReference>
<evidence type="ECO:0000256" key="1">
    <source>
        <dbReference type="SAM" id="MobiDB-lite"/>
    </source>
</evidence>
<protein>
    <submittedName>
        <fullName evidence="3">Uncharacterized protein</fullName>
    </submittedName>
</protein>
<feature type="region of interest" description="Disordered" evidence="1">
    <location>
        <begin position="148"/>
        <end position="170"/>
    </location>
</feature>